<gene>
    <name evidence="7" type="primary">LOC102801568</name>
</gene>
<evidence type="ECO:0000313" key="7">
    <source>
        <dbReference type="RefSeq" id="XP_006820209.1"/>
    </source>
</evidence>
<evidence type="ECO:0000313" key="6">
    <source>
        <dbReference type="Proteomes" id="UP000694865"/>
    </source>
</evidence>
<dbReference type="InterPro" id="IPR011042">
    <property type="entry name" value="6-blade_b-propeller_TolB-like"/>
</dbReference>
<name>A0ABM0MJL8_SACKO</name>
<organism evidence="6 7">
    <name type="scientific">Saccoglossus kowalevskii</name>
    <name type="common">Acorn worm</name>
    <dbReference type="NCBI Taxonomy" id="10224"/>
    <lineage>
        <taxon>Eukaryota</taxon>
        <taxon>Metazoa</taxon>
        <taxon>Hemichordata</taxon>
        <taxon>Enteropneusta</taxon>
        <taxon>Harrimaniidae</taxon>
        <taxon>Saccoglossus</taxon>
    </lineage>
</organism>
<keyword evidence="4 5" id="KW-0325">Glycoprotein</keyword>
<dbReference type="RefSeq" id="XP_006820209.1">
    <property type="nucleotide sequence ID" value="XM_006820146.1"/>
</dbReference>
<dbReference type="Proteomes" id="UP000694865">
    <property type="component" value="Unplaced"/>
</dbReference>
<dbReference type="InterPro" id="IPR051288">
    <property type="entry name" value="Serum_paraoxonase/arylesterase"/>
</dbReference>
<keyword evidence="5" id="KW-0479">Metal-binding</keyword>
<dbReference type="PRINTS" id="PR01785">
    <property type="entry name" value="PARAOXONASE"/>
</dbReference>
<comment type="cofactor">
    <cofactor evidence="5">
        <name>Ca(2+)</name>
        <dbReference type="ChEBI" id="CHEBI:29108"/>
    </cofactor>
    <text evidence="5">Binds 2 calcium ions per subunit.</text>
</comment>
<evidence type="ECO:0000256" key="2">
    <source>
        <dbReference type="ARBA" id="ARBA00022801"/>
    </source>
</evidence>
<dbReference type="PANTHER" id="PTHR11799:SF12">
    <property type="entry name" value="PARAOXONASE-RELATED"/>
    <property type="match status" value="1"/>
</dbReference>
<proteinExistence type="inferred from homology"/>
<keyword evidence="2 5" id="KW-0378">Hydrolase</keyword>
<protein>
    <recommendedName>
        <fullName evidence="5">Paraoxonase</fullName>
        <ecNumber evidence="5">3.1.1.2</ecNumber>
    </recommendedName>
</protein>
<dbReference type="PANTHER" id="PTHR11799">
    <property type="entry name" value="PARAOXONASE"/>
    <property type="match status" value="1"/>
</dbReference>
<dbReference type="EC" id="3.1.1.2" evidence="5"/>
<sequence>MDSHCVEWRRALVVCTAGIEKRKCNRLSFFKVVYKQHPGFCRTVPGVEKGSEDVTVASNGLAFISSELNGKKETVDPSRMPPNIRGKIFLFDFNHPENDVIELPLKGDFDRDSFYPHGISLYEDDKTDEKRLFVVNHRARGDECIEIFRFEEKIKSLIHLKTIRGDNIYSVNDVVAVGPDSFYYTNDGYFVMSEFFKRVELFADVAWTNVGFYDGNTDKIVQSGLQYANGINVSPEGRYLYVSSVIRGFIYVFEIRNDNSIEEKQRINVYSGVDNIEIDKKTGDLWLGCNAVLYQFVQHVGNVTIPAPSLVLKVRLGSKSAPYDNVDIQQVFMDDGSLLKGSSVASYYDNKMLVGTVLDKLGFCEIKHL</sequence>
<comment type="catalytic activity">
    <reaction evidence="5">
        <text>a phenyl acetate + H2O = a phenol + acetate + H(+)</text>
        <dbReference type="Rhea" id="RHEA:17309"/>
        <dbReference type="ChEBI" id="CHEBI:15377"/>
        <dbReference type="ChEBI" id="CHEBI:15378"/>
        <dbReference type="ChEBI" id="CHEBI:30089"/>
        <dbReference type="ChEBI" id="CHEBI:33853"/>
        <dbReference type="ChEBI" id="CHEBI:140310"/>
        <dbReference type="EC" id="3.1.1.2"/>
    </reaction>
</comment>
<evidence type="ECO:0000256" key="3">
    <source>
        <dbReference type="ARBA" id="ARBA00023157"/>
    </source>
</evidence>
<evidence type="ECO:0000256" key="4">
    <source>
        <dbReference type="ARBA" id="ARBA00023180"/>
    </source>
</evidence>
<keyword evidence="6" id="KW-1185">Reference proteome</keyword>
<accession>A0ABM0MJL8</accession>
<dbReference type="Gene3D" id="2.120.10.30">
    <property type="entry name" value="TolB, C-terminal domain"/>
    <property type="match status" value="1"/>
</dbReference>
<keyword evidence="3 5" id="KW-1015">Disulfide bond</keyword>
<dbReference type="SUPFAM" id="SSF63829">
    <property type="entry name" value="Calcium-dependent phosphotriesterase"/>
    <property type="match status" value="1"/>
</dbReference>
<comment type="similarity">
    <text evidence="1 5">Belongs to the paraoxonase family.</text>
</comment>
<dbReference type="GeneID" id="102801568"/>
<evidence type="ECO:0000256" key="5">
    <source>
        <dbReference type="RuleBase" id="RU368025"/>
    </source>
</evidence>
<reference evidence="7" key="1">
    <citation type="submission" date="2025-08" db="UniProtKB">
        <authorList>
            <consortium name="RefSeq"/>
        </authorList>
    </citation>
    <scope>IDENTIFICATION</scope>
    <source>
        <tissue evidence="7">Testes</tissue>
    </source>
</reference>
<evidence type="ECO:0000256" key="1">
    <source>
        <dbReference type="ARBA" id="ARBA00008595"/>
    </source>
</evidence>
<dbReference type="InterPro" id="IPR002640">
    <property type="entry name" value="Arylesterase"/>
</dbReference>
<keyword evidence="5" id="KW-0106">Calcium</keyword>
<dbReference type="Pfam" id="PF01731">
    <property type="entry name" value="Arylesterase"/>
    <property type="match status" value="1"/>
</dbReference>